<dbReference type="AlphaFoldDB" id="A0A6H0XL93"/>
<evidence type="ECO:0000313" key="2">
    <source>
        <dbReference type="Proteomes" id="UP000503462"/>
    </source>
</evidence>
<dbReference type="SUPFAM" id="SSF56399">
    <property type="entry name" value="ADP-ribosylation"/>
    <property type="match status" value="1"/>
</dbReference>
<evidence type="ECO:0008006" key="3">
    <source>
        <dbReference type="Google" id="ProtNLM"/>
    </source>
</evidence>
<organism evidence="1 2">
    <name type="scientific">Peltaster fructicola</name>
    <dbReference type="NCBI Taxonomy" id="286661"/>
    <lineage>
        <taxon>Eukaryota</taxon>
        <taxon>Fungi</taxon>
        <taxon>Dikarya</taxon>
        <taxon>Ascomycota</taxon>
        <taxon>Pezizomycotina</taxon>
        <taxon>Dothideomycetes</taxon>
        <taxon>Dothideomycetes incertae sedis</taxon>
        <taxon>Peltaster</taxon>
    </lineage>
</organism>
<dbReference type="EMBL" id="CP051139">
    <property type="protein sequence ID" value="QIW95269.1"/>
    <property type="molecule type" value="Genomic_DNA"/>
</dbReference>
<accession>A0A6H0XL93</accession>
<reference evidence="1 2" key="1">
    <citation type="journal article" date="2016" name="Sci. Rep.">
        <title>Peltaster fructicola genome reveals evolution from an invasive phytopathogen to an ectophytic parasite.</title>
        <authorList>
            <person name="Xu C."/>
            <person name="Chen H."/>
            <person name="Gleason M.L."/>
            <person name="Xu J.R."/>
            <person name="Liu H."/>
            <person name="Zhang R."/>
            <person name="Sun G."/>
        </authorList>
    </citation>
    <scope>NUCLEOTIDE SEQUENCE [LARGE SCALE GENOMIC DNA]</scope>
    <source>
        <strain evidence="1 2">LNHT1506</strain>
    </source>
</reference>
<evidence type="ECO:0000313" key="1">
    <source>
        <dbReference type="EMBL" id="QIW95269.1"/>
    </source>
</evidence>
<dbReference type="Gene3D" id="3.20.170.20">
    <property type="entry name" value="Protein of unknown function DUF952"/>
    <property type="match status" value="1"/>
</dbReference>
<protein>
    <recommendedName>
        <fullName evidence="3">DUF952 domain-containing protein</fullName>
    </recommendedName>
</protein>
<proteinExistence type="predicted"/>
<gene>
    <name evidence="1" type="ORF">AMS68_000787</name>
</gene>
<keyword evidence="2" id="KW-1185">Reference proteome</keyword>
<dbReference type="Proteomes" id="UP000503462">
    <property type="component" value="Chromosome 1"/>
</dbReference>
<dbReference type="Pfam" id="PF06108">
    <property type="entry name" value="DUF952"/>
    <property type="match status" value="1"/>
</dbReference>
<dbReference type="PANTHER" id="PTHR34129">
    <property type="entry name" value="BLR1139 PROTEIN"/>
    <property type="match status" value="1"/>
</dbReference>
<name>A0A6H0XL93_9PEZI</name>
<sequence>MSQYFYKILDEEPPRSLPQKLPESQLDAQDGFIHLSTAMQIPITADLFFSTVGTIHLLKLRVRDLDGDIKYDEAVGPGCPHLHNSKNGLGKNNVVDVLTIQKEQYSTWAEVPALQELED</sequence>
<dbReference type="InterPro" id="IPR009297">
    <property type="entry name" value="DUF952"/>
</dbReference>
<dbReference type="OrthoDB" id="3335358at2759"/>
<dbReference type="PANTHER" id="PTHR34129:SF1">
    <property type="entry name" value="DUF952 DOMAIN-CONTAINING PROTEIN"/>
    <property type="match status" value="1"/>
</dbReference>